<evidence type="ECO:0000313" key="2">
    <source>
        <dbReference type="EMBL" id="EGW20304.1"/>
    </source>
</evidence>
<sequence>MRVTEKPISSYPWYLRPFFWNQKRKYGQILKPALIWARVPRLFAAIALLYGVLDRKSSPIDPVLRSLITVRVSQINECHFCIDINSAVLAKRTGSMNKVEALEQWQASELFDSKERLVLEYAEAVTYTERRVDDDLVQRLHEYFNEDEIVELTGLIAFQNLSSKFNSALDLPAQGFCRLPDRNNEKSTV</sequence>
<dbReference type="InterPro" id="IPR004675">
    <property type="entry name" value="AhpD_core"/>
</dbReference>
<dbReference type="NCBIfam" id="TIGR00778">
    <property type="entry name" value="ahpD_dom"/>
    <property type="match status" value="1"/>
</dbReference>
<dbReference type="eggNOG" id="COG2128">
    <property type="taxonomic scope" value="Bacteria"/>
</dbReference>
<dbReference type="STRING" id="697282.Mettu_3435"/>
<dbReference type="Proteomes" id="UP000004664">
    <property type="component" value="Unassembled WGS sequence"/>
</dbReference>
<name>G3IZD2_METTV</name>
<dbReference type="InterPro" id="IPR003779">
    <property type="entry name" value="CMD-like"/>
</dbReference>
<reference evidence="2 3" key="1">
    <citation type="submission" date="2011-06" db="EMBL/GenBank/DDBJ databases">
        <title>Genomic sequence of Methylobacter tundripaludum SV96.</title>
        <authorList>
            <consortium name="US DOE Joint Genome Institute"/>
            <person name="Lucas S."/>
            <person name="Han J."/>
            <person name="Lapidus A."/>
            <person name="Cheng J.-F."/>
            <person name="Goodwin L."/>
            <person name="Pitluck S."/>
            <person name="Held B."/>
            <person name="Detter J.C."/>
            <person name="Han C."/>
            <person name="Tapia R."/>
            <person name="Land M."/>
            <person name="Hauser L."/>
            <person name="Kyrpides N."/>
            <person name="Ivanova N."/>
            <person name="Ovchinnikova G."/>
            <person name="Pagani I."/>
            <person name="Klotz M.G."/>
            <person name="Dispirito A.A."/>
            <person name="Murrell J.C."/>
            <person name="Dunfield P."/>
            <person name="Kalyuzhnaya M.G."/>
            <person name="Svenning M."/>
            <person name="Trotsenko Y.A."/>
            <person name="Stein L.Y."/>
            <person name="Woyke T."/>
        </authorList>
    </citation>
    <scope>NUCLEOTIDE SEQUENCE [LARGE SCALE GENOMIC DNA]</scope>
    <source>
        <strain evidence="3">ATCC BAA-1195 / DSM 17260 / SV96</strain>
    </source>
</reference>
<dbReference type="GO" id="GO:0051920">
    <property type="term" value="F:peroxiredoxin activity"/>
    <property type="evidence" value="ECO:0007669"/>
    <property type="project" value="InterPro"/>
</dbReference>
<dbReference type="Pfam" id="PF02627">
    <property type="entry name" value="CMD"/>
    <property type="match status" value="1"/>
</dbReference>
<evidence type="ECO:0000313" key="3">
    <source>
        <dbReference type="Proteomes" id="UP000004664"/>
    </source>
</evidence>
<gene>
    <name evidence="2" type="ORF">Mettu_3435</name>
</gene>
<feature type="domain" description="Carboxymuconolactone decarboxylase-like" evidence="1">
    <location>
        <begin position="40"/>
        <end position="123"/>
    </location>
</feature>
<dbReference type="Gene3D" id="1.20.1290.10">
    <property type="entry name" value="AhpD-like"/>
    <property type="match status" value="1"/>
</dbReference>
<dbReference type="HOGENOM" id="CLU_082760_7_2_6"/>
<dbReference type="AlphaFoldDB" id="G3IZD2"/>
<keyword evidence="2" id="KW-0575">Peroxidase</keyword>
<proteinExistence type="predicted"/>
<keyword evidence="3" id="KW-1185">Reference proteome</keyword>
<dbReference type="PANTHER" id="PTHR34846:SF10">
    <property type="entry name" value="CYTOPLASMIC PROTEIN"/>
    <property type="match status" value="1"/>
</dbReference>
<dbReference type="PANTHER" id="PTHR34846">
    <property type="entry name" value="4-CARBOXYMUCONOLACTONE DECARBOXYLASE FAMILY PROTEIN (AFU_ORTHOLOGUE AFUA_6G11590)"/>
    <property type="match status" value="1"/>
</dbReference>
<organism evidence="2 3">
    <name type="scientific">Methylobacter tundripaludum (strain ATCC BAA-1195 / DSM 17260 / SV96)</name>
    <dbReference type="NCBI Taxonomy" id="697282"/>
    <lineage>
        <taxon>Bacteria</taxon>
        <taxon>Pseudomonadati</taxon>
        <taxon>Pseudomonadota</taxon>
        <taxon>Gammaproteobacteria</taxon>
        <taxon>Methylococcales</taxon>
        <taxon>Methylococcaceae</taxon>
        <taxon>Methylobacter</taxon>
    </lineage>
</organism>
<evidence type="ECO:0000259" key="1">
    <source>
        <dbReference type="Pfam" id="PF02627"/>
    </source>
</evidence>
<dbReference type="EMBL" id="JH109153">
    <property type="protein sequence ID" value="EGW20304.1"/>
    <property type="molecule type" value="Genomic_DNA"/>
</dbReference>
<dbReference type="InterPro" id="IPR029032">
    <property type="entry name" value="AhpD-like"/>
</dbReference>
<protein>
    <submittedName>
        <fullName evidence="2">Alkylhydroperoxidase like protein, AhpD family</fullName>
    </submittedName>
</protein>
<accession>G3IZD2</accession>
<dbReference type="SUPFAM" id="SSF69118">
    <property type="entry name" value="AhpD-like"/>
    <property type="match status" value="1"/>
</dbReference>
<keyword evidence="2" id="KW-0560">Oxidoreductase</keyword>
<dbReference type="RefSeq" id="WP_006892596.1">
    <property type="nucleotide sequence ID" value="NZ_JH109153.1"/>
</dbReference>
<dbReference type="OrthoDB" id="9801997at2"/>